<keyword evidence="2" id="KW-0732">Signal</keyword>
<gene>
    <name evidence="3" type="ORF">MUA00_15710</name>
</gene>
<keyword evidence="1" id="KW-0472">Membrane</keyword>
<feature type="signal peptide" evidence="2">
    <location>
        <begin position="1"/>
        <end position="18"/>
    </location>
</feature>
<keyword evidence="1" id="KW-1133">Transmembrane helix</keyword>
<evidence type="ECO:0000256" key="1">
    <source>
        <dbReference type="SAM" id="Phobius"/>
    </source>
</evidence>
<accession>A0A9X2W9E4</accession>
<name>A0A9X2W9E4_9ENTR</name>
<dbReference type="EMBL" id="JALHAP010000081">
    <property type="protein sequence ID" value="MCT4703225.1"/>
    <property type="molecule type" value="Genomic_DNA"/>
</dbReference>
<reference evidence="3" key="1">
    <citation type="submission" date="2022-03" db="EMBL/GenBank/DDBJ databases">
        <title>Proposal of a novel genus Dryocolo and two novel species.</title>
        <authorList>
            <person name="Maddock D.W."/>
            <person name="Brady C.L."/>
            <person name="Denman S."/>
            <person name="Arnold D."/>
        </authorList>
    </citation>
    <scope>NUCLEOTIDE SEQUENCE</scope>
    <source>
        <strain evidence="3">H6W4</strain>
    </source>
</reference>
<organism evidence="3 4">
    <name type="scientific">Dryocola boscaweniae</name>
    <dbReference type="NCBI Taxonomy" id="2925397"/>
    <lineage>
        <taxon>Bacteria</taxon>
        <taxon>Pseudomonadati</taxon>
        <taxon>Pseudomonadota</taxon>
        <taxon>Gammaproteobacteria</taxon>
        <taxon>Enterobacterales</taxon>
        <taxon>Enterobacteriaceae</taxon>
        <taxon>Dryocola</taxon>
    </lineage>
</organism>
<dbReference type="Proteomes" id="UP001150641">
    <property type="component" value="Unassembled WGS sequence"/>
</dbReference>
<feature type="transmembrane region" description="Helical" evidence="1">
    <location>
        <begin position="96"/>
        <end position="123"/>
    </location>
</feature>
<dbReference type="RefSeq" id="WP_271123967.1">
    <property type="nucleotide sequence ID" value="NZ_JALHAN010000068.1"/>
</dbReference>
<evidence type="ECO:0000256" key="2">
    <source>
        <dbReference type="SAM" id="SignalP"/>
    </source>
</evidence>
<protein>
    <recommendedName>
        <fullName evidence="5">PEGA domain-containing protein</fullName>
    </recommendedName>
</protein>
<keyword evidence="4" id="KW-1185">Reference proteome</keyword>
<feature type="chain" id="PRO_5040770233" description="PEGA domain-containing protein" evidence="2">
    <location>
        <begin position="19"/>
        <end position="145"/>
    </location>
</feature>
<dbReference type="AlphaFoldDB" id="A0A9X2W9E4"/>
<sequence length="145" mass="16390">MKKFICLLLLPLLLTGCAAIVGNGEETVFIDSTPANVPFMITDNEGQITAIGTTPQSVTLRKSDGGYFGKQAYTLTLKQEGYYSASMPLEYRFSRWYTFGNIIFFGVPGWLIVDPFFGGMYTFKEDKIHTWMRPCERGPFNYMCS</sequence>
<evidence type="ECO:0000313" key="4">
    <source>
        <dbReference type="Proteomes" id="UP001150641"/>
    </source>
</evidence>
<keyword evidence="1" id="KW-0812">Transmembrane</keyword>
<dbReference type="PROSITE" id="PS51257">
    <property type="entry name" value="PROKAR_LIPOPROTEIN"/>
    <property type="match status" value="1"/>
</dbReference>
<evidence type="ECO:0000313" key="3">
    <source>
        <dbReference type="EMBL" id="MCT4703225.1"/>
    </source>
</evidence>
<proteinExistence type="predicted"/>
<evidence type="ECO:0008006" key="5">
    <source>
        <dbReference type="Google" id="ProtNLM"/>
    </source>
</evidence>
<comment type="caution">
    <text evidence="3">The sequence shown here is derived from an EMBL/GenBank/DDBJ whole genome shotgun (WGS) entry which is preliminary data.</text>
</comment>